<dbReference type="RefSeq" id="WP_282766764.1">
    <property type="nucleotide sequence ID" value="NZ_JASCTH010000043.1"/>
</dbReference>
<accession>A0ABT6WZV9</accession>
<feature type="transmembrane region" description="Helical" evidence="1">
    <location>
        <begin position="57"/>
        <end position="80"/>
    </location>
</feature>
<keyword evidence="1" id="KW-0812">Transmembrane</keyword>
<proteinExistence type="predicted"/>
<feature type="transmembrane region" description="Helical" evidence="1">
    <location>
        <begin position="214"/>
        <end position="237"/>
    </location>
</feature>
<keyword evidence="3" id="KW-1185">Reference proteome</keyword>
<protein>
    <recommendedName>
        <fullName evidence="4">Glycerophosphoryl diester phosphodiesterase membrane domain-containing protein</fullName>
    </recommendedName>
</protein>
<feature type="transmembrane region" description="Helical" evidence="1">
    <location>
        <begin position="257"/>
        <end position="275"/>
    </location>
</feature>
<evidence type="ECO:0008006" key="4">
    <source>
        <dbReference type="Google" id="ProtNLM"/>
    </source>
</evidence>
<comment type="caution">
    <text evidence="2">The sequence shown here is derived from an EMBL/GenBank/DDBJ whole genome shotgun (WGS) entry which is preliminary data.</text>
</comment>
<feature type="transmembrane region" description="Helical" evidence="1">
    <location>
        <begin position="177"/>
        <end position="193"/>
    </location>
</feature>
<keyword evidence="1" id="KW-0472">Membrane</keyword>
<dbReference type="Proteomes" id="UP001241758">
    <property type="component" value="Unassembled WGS sequence"/>
</dbReference>
<feature type="transmembrane region" description="Helical" evidence="1">
    <location>
        <begin position="152"/>
        <end position="171"/>
    </location>
</feature>
<name>A0ABT6WZV9_9ACTN</name>
<reference evidence="2 3" key="1">
    <citation type="submission" date="2023-05" db="EMBL/GenBank/DDBJ databases">
        <title>Actinoplanes sp. NEAU-A12 genome sequencing.</title>
        <authorList>
            <person name="Wang Z.-S."/>
        </authorList>
    </citation>
    <scope>NUCLEOTIDE SEQUENCE [LARGE SCALE GENOMIC DNA]</scope>
    <source>
        <strain evidence="2 3">NEAU-A12</strain>
    </source>
</reference>
<organism evidence="2 3">
    <name type="scientific">Actinoplanes sandaracinus</name>
    <dbReference type="NCBI Taxonomy" id="3045177"/>
    <lineage>
        <taxon>Bacteria</taxon>
        <taxon>Bacillati</taxon>
        <taxon>Actinomycetota</taxon>
        <taxon>Actinomycetes</taxon>
        <taxon>Micromonosporales</taxon>
        <taxon>Micromonosporaceae</taxon>
        <taxon>Actinoplanes</taxon>
    </lineage>
</organism>
<dbReference type="EMBL" id="JASCTH010000043">
    <property type="protein sequence ID" value="MDI6105295.1"/>
    <property type="molecule type" value="Genomic_DNA"/>
</dbReference>
<feature type="transmembrane region" description="Helical" evidence="1">
    <location>
        <begin position="100"/>
        <end position="131"/>
    </location>
</feature>
<sequence length="294" mass="30245">MNQGWANVDGNGHHWPGQPGMPPAFYGMPADPLVSPDYAGWWQRGIALAKQVWKPSLILHAIVIVPTLALTVPANTMFTAESATVQEALRNGGGLPPMNGYLRAMALLMAAFLVSGLLSTIATAVTVRLVVAAATGQPVSLPTALREGVRRVPALIGWGILAGLLALGAVLACILPIVYVAAAVMVLPVVVTLERGSGIGRCFSLFHADLGTSVARIATLFGIGTVAALALGLVGIVLEAGISGTAGVVGSTVANGMYALAAGLVLPPLLVTAYADMRSRREPFSTAYLAPRPV</sequence>
<evidence type="ECO:0000256" key="1">
    <source>
        <dbReference type="SAM" id="Phobius"/>
    </source>
</evidence>
<gene>
    <name evidence="2" type="ORF">QLQ12_42610</name>
</gene>
<keyword evidence="1" id="KW-1133">Transmembrane helix</keyword>
<evidence type="ECO:0000313" key="2">
    <source>
        <dbReference type="EMBL" id="MDI6105295.1"/>
    </source>
</evidence>
<evidence type="ECO:0000313" key="3">
    <source>
        <dbReference type="Proteomes" id="UP001241758"/>
    </source>
</evidence>